<keyword evidence="5 7" id="KW-1133">Transmembrane helix</keyword>
<evidence type="ECO:0000256" key="4">
    <source>
        <dbReference type="ARBA" id="ARBA00022692"/>
    </source>
</evidence>
<dbReference type="PANTHER" id="PTHR42810">
    <property type="entry name" value="PURINE PERMEASE C1399.01C-RELATED"/>
    <property type="match status" value="1"/>
</dbReference>
<feature type="transmembrane region" description="Helical" evidence="7">
    <location>
        <begin position="143"/>
        <end position="162"/>
    </location>
</feature>
<evidence type="ECO:0000256" key="1">
    <source>
        <dbReference type="ARBA" id="ARBA00004141"/>
    </source>
</evidence>
<feature type="transmembrane region" description="Helical" evidence="7">
    <location>
        <begin position="97"/>
        <end position="122"/>
    </location>
</feature>
<dbReference type="NCBIfam" id="NF037981">
    <property type="entry name" value="NCS2_1"/>
    <property type="match status" value="1"/>
</dbReference>
<dbReference type="Proteomes" id="UP000323521">
    <property type="component" value="Chromosome"/>
</dbReference>
<feature type="transmembrane region" description="Helical" evidence="7">
    <location>
        <begin position="168"/>
        <end position="189"/>
    </location>
</feature>
<sequence length="574" mass="62065">MSGKAPVKPLNILYGVDDKPPPVMTLVLAIQHVLLLTGNFIFPVLIVQSVQGPGEVTQGMISMSMIAGGVAAIIQALNKGPVGSGYLVTEGGSEPYLPAAFLAVQTGGYPLLFGMTMVAGVFQAFISRIIKRIRFLFPPEVTGVVVFMVGASIVPVAVRLFLGVDGMAAPVITPPGLIVGIITFAVIVGTNIWGRGNLQQYCMIIGIIAGYILSYFFGFFTPDNFAQLRQSPWLDLPNVGYLGWSFDIRILVPFLIAAVCASLKCVGDLTTCQKINDANWKRPEMNNISKGILAEAVKTVFGALTGGLAHTTSSSNIGLSLATGATSRVIAYVTGGLMILMAFFPKMAAFFAVMPQPVMGASLIFCITFMLLSGIQIILSRMIDTRKTIVIGTAIAFGISVDMMPGLYSNLPAALQPLFSSSLTVATLTVLILNLIFRIGIAQKKTIQLFPGEENNKKIFDFMETQGGAWAARREVVLRAAAAMNEFIESAASLELSAEPIAMEVVFDEFNLDINISYCGILMEFPQIRPGEQDLLADENAFIKLSGYLMRHYADRIKSEYKDGRCFIQFHFDH</sequence>
<dbReference type="GO" id="GO:0005886">
    <property type="term" value="C:plasma membrane"/>
    <property type="evidence" value="ECO:0007669"/>
    <property type="project" value="TreeGrafter"/>
</dbReference>
<feature type="transmembrane region" description="Helical" evidence="7">
    <location>
        <begin position="201"/>
        <end position="221"/>
    </location>
</feature>
<feature type="transmembrane region" description="Helical" evidence="7">
    <location>
        <begin position="388"/>
        <end position="408"/>
    </location>
</feature>
<evidence type="ECO:0000256" key="3">
    <source>
        <dbReference type="ARBA" id="ARBA00022448"/>
    </source>
</evidence>
<accession>A0A3G1KMK0</accession>
<evidence type="ECO:0000256" key="5">
    <source>
        <dbReference type="ARBA" id="ARBA00022989"/>
    </source>
</evidence>
<reference evidence="8 9" key="1">
    <citation type="submission" date="2016-10" db="EMBL/GenBank/DDBJ databases">
        <title>Complete Genome Sequence of Peptococcaceae strain DCMF.</title>
        <authorList>
            <person name="Edwards R.J."/>
            <person name="Holland S.I."/>
            <person name="Deshpande N.P."/>
            <person name="Wong Y.K."/>
            <person name="Ertan H."/>
            <person name="Manefield M."/>
            <person name="Russell T.L."/>
            <person name="Lee M.J."/>
        </authorList>
    </citation>
    <scope>NUCLEOTIDE SEQUENCE [LARGE SCALE GENOMIC DNA]</scope>
    <source>
        <strain evidence="8 9">DCMF</strain>
    </source>
</reference>
<feature type="transmembrane region" description="Helical" evidence="7">
    <location>
        <begin position="358"/>
        <end position="379"/>
    </location>
</feature>
<feature type="transmembrane region" description="Helical" evidence="7">
    <location>
        <begin position="329"/>
        <end position="352"/>
    </location>
</feature>
<dbReference type="PANTHER" id="PTHR42810:SF2">
    <property type="entry name" value="PURINE PERMEASE C1399.01C-RELATED"/>
    <property type="match status" value="1"/>
</dbReference>
<gene>
    <name evidence="8" type="ORF">DCMF_01745</name>
</gene>
<dbReference type="Pfam" id="PF00860">
    <property type="entry name" value="Xan_ur_permease"/>
    <property type="match status" value="1"/>
</dbReference>
<feature type="transmembrane region" description="Helical" evidence="7">
    <location>
        <begin position="241"/>
        <end position="263"/>
    </location>
</feature>
<feature type="transmembrane region" description="Helical" evidence="7">
    <location>
        <begin position="414"/>
        <end position="437"/>
    </location>
</feature>
<comment type="similarity">
    <text evidence="2">Belongs to the nucleobase:cation symporter-2 (NCS2) (TC 2.A.40) family.</text>
</comment>
<feature type="transmembrane region" description="Helical" evidence="7">
    <location>
        <begin position="23"/>
        <end position="47"/>
    </location>
</feature>
<dbReference type="GO" id="GO:0042907">
    <property type="term" value="F:xanthine transmembrane transporter activity"/>
    <property type="evidence" value="ECO:0007669"/>
    <property type="project" value="TreeGrafter"/>
</dbReference>
<protein>
    <submittedName>
        <fullName evidence="8">Xanthine permease</fullName>
    </submittedName>
</protein>
<comment type="subcellular location">
    <subcellularLocation>
        <location evidence="1">Membrane</location>
        <topology evidence="1">Multi-pass membrane protein</topology>
    </subcellularLocation>
</comment>
<proteinExistence type="inferred from homology"/>
<evidence type="ECO:0000313" key="9">
    <source>
        <dbReference type="Proteomes" id="UP000323521"/>
    </source>
</evidence>
<keyword evidence="6 7" id="KW-0472">Membrane</keyword>
<feature type="transmembrane region" description="Helical" evidence="7">
    <location>
        <begin position="59"/>
        <end position="77"/>
    </location>
</feature>
<keyword evidence="4 7" id="KW-0812">Transmembrane</keyword>
<evidence type="ECO:0000256" key="7">
    <source>
        <dbReference type="SAM" id="Phobius"/>
    </source>
</evidence>
<keyword evidence="3" id="KW-0813">Transport</keyword>
<evidence type="ECO:0000256" key="6">
    <source>
        <dbReference type="ARBA" id="ARBA00023136"/>
    </source>
</evidence>
<dbReference type="InterPro" id="IPR006043">
    <property type="entry name" value="NCS2"/>
</dbReference>
<dbReference type="AlphaFoldDB" id="A0A3G1KMK0"/>
<dbReference type="EMBL" id="CP017634">
    <property type="protein sequence ID" value="ATW23682.1"/>
    <property type="molecule type" value="Genomic_DNA"/>
</dbReference>
<name>A0A3G1KMK0_FORW1</name>
<keyword evidence="9" id="KW-1185">Reference proteome</keyword>
<organism evidence="8 9">
    <name type="scientific">Formimonas warabiya</name>
    <dbReference type="NCBI Taxonomy" id="1761012"/>
    <lineage>
        <taxon>Bacteria</taxon>
        <taxon>Bacillati</taxon>
        <taxon>Bacillota</taxon>
        <taxon>Clostridia</taxon>
        <taxon>Eubacteriales</taxon>
        <taxon>Peptococcaceae</taxon>
        <taxon>Candidatus Formimonas</taxon>
    </lineage>
</organism>
<evidence type="ECO:0000256" key="2">
    <source>
        <dbReference type="ARBA" id="ARBA00008821"/>
    </source>
</evidence>
<dbReference type="KEGG" id="fwa:DCMF_01745"/>
<evidence type="ECO:0000313" key="8">
    <source>
        <dbReference type="EMBL" id="ATW23682.1"/>
    </source>
</evidence>
<dbReference type="OrthoDB" id="9805749at2"/>